<evidence type="ECO:0000313" key="1">
    <source>
        <dbReference type="EMBL" id="GLB68283.1"/>
    </source>
</evidence>
<dbReference type="Proteomes" id="UP001209654">
    <property type="component" value="Unassembled WGS sequence"/>
</dbReference>
<comment type="caution">
    <text evidence="1">The sequence shown here is derived from an EMBL/GenBank/DDBJ whole genome shotgun (WGS) entry which is preliminary data.</text>
</comment>
<sequence length="84" mass="9344">MNAYDVLTNRHCNDRWTADTVRSMSARLASDPELAEFVAAAPDMARALKAVLNLDLGEDAERRVRAEINAVLRRTANPLLPPRV</sequence>
<dbReference type="RefSeq" id="WP_264796386.1">
    <property type="nucleotide sequence ID" value="NZ_BRVS01000014.1"/>
</dbReference>
<protein>
    <submittedName>
        <fullName evidence="1">Uncharacterized protein</fullName>
    </submittedName>
</protein>
<dbReference type="EMBL" id="BRVS01000014">
    <property type="protein sequence ID" value="GLB68283.1"/>
    <property type="molecule type" value="Genomic_DNA"/>
</dbReference>
<reference evidence="1 2" key="1">
    <citation type="journal article" date="2023" name="Int. J. Syst. Evol. Microbiol.">
        <title>Arthrobacter mangrovi sp. nov., an actinobacterium isolated from the rhizosphere of a mangrove.</title>
        <authorList>
            <person name="Hamada M."/>
            <person name="Saitou S."/>
            <person name="Enomoto N."/>
            <person name="Nanri K."/>
            <person name="Hidaka K."/>
            <person name="Miura T."/>
            <person name="Tamura T."/>
        </authorList>
    </citation>
    <scope>NUCLEOTIDE SEQUENCE [LARGE SCALE GENOMIC DNA]</scope>
    <source>
        <strain evidence="1 2">NBRC 112813</strain>
    </source>
</reference>
<name>A0ABQ5MWD3_9MICC</name>
<accession>A0ABQ5MWD3</accession>
<proteinExistence type="predicted"/>
<evidence type="ECO:0000313" key="2">
    <source>
        <dbReference type="Proteomes" id="UP001209654"/>
    </source>
</evidence>
<keyword evidence="2" id="KW-1185">Reference proteome</keyword>
<gene>
    <name evidence="1" type="ORF">AHIS1636_27250</name>
</gene>
<organism evidence="1 2">
    <name type="scientific">Arthrobacter mangrovi</name>
    <dbReference type="NCBI Taxonomy" id="2966350"/>
    <lineage>
        <taxon>Bacteria</taxon>
        <taxon>Bacillati</taxon>
        <taxon>Actinomycetota</taxon>
        <taxon>Actinomycetes</taxon>
        <taxon>Micrococcales</taxon>
        <taxon>Micrococcaceae</taxon>
        <taxon>Arthrobacter</taxon>
    </lineage>
</organism>